<proteinExistence type="predicted"/>
<dbReference type="OrthoDB" id="9775208at2"/>
<protein>
    <submittedName>
        <fullName evidence="2">Glycosyl transferase</fullName>
    </submittedName>
    <submittedName>
        <fullName evidence="3">Glycosyltransferase involved in cell wall bisynthesis</fullName>
    </submittedName>
</protein>
<name>A0A1I3TVS1_9GAMM</name>
<evidence type="ECO:0000313" key="5">
    <source>
        <dbReference type="Proteomes" id="UP000224607"/>
    </source>
</evidence>
<dbReference type="CDD" id="cd03801">
    <property type="entry name" value="GT4_PimA-like"/>
    <property type="match status" value="1"/>
</dbReference>
<organism evidence="3 4">
    <name type="scientific">Xenorhabdus mauleonii</name>
    <dbReference type="NCBI Taxonomy" id="351675"/>
    <lineage>
        <taxon>Bacteria</taxon>
        <taxon>Pseudomonadati</taxon>
        <taxon>Pseudomonadota</taxon>
        <taxon>Gammaproteobacteria</taxon>
        <taxon>Enterobacterales</taxon>
        <taxon>Morganellaceae</taxon>
        <taxon>Xenorhabdus</taxon>
    </lineage>
</organism>
<dbReference type="PANTHER" id="PTHR12526">
    <property type="entry name" value="GLYCOSYLTRANSFERASE"/>
    <property type="match status" value="1"/>
</dbReference>
<evidence type="ECO:0000313" key="4">
    <source>
        <dbReference type="Proteomes" id="UP000198919"/>
    </source>
</evidence>
<accession>A0A1I3TVS1</accession>
<dbReference type="STRING" id="351675.SAMN05421680_11541"/>
<dbReference type="InterPro" id="IPR001296">
    <property type="entry name" value="Glyco_trans_1"/>
</dbReference>
<dbReference type="SUPFAM" id="SSF53756">
    <property type="entry name" value="UDP-Glycosyltransferase/glycogen phosphorylase"/>
    <property type="match status" value="1"/>
</dbReference>
<dbReference type="Pfam" id="PF00534">
    <property type="entry name" value="Glycos_transf_1"/>
    <property type="match status" value="1"/>
</dbReference>
<dbReference type="GO" id="GO:1901135">
    <property type="term" value="P:carbohydrate derivative metabolic process"/>
    <property type="evidence" value="ECO:0007669"/>
    <property type="project" value="UniProtKB-ARBA"/>
</dbReference>
<evidence type="ECO:0000259" key="1">
    <source>
        <dbReference type="Pfam" id="PF00534"/>
    </source>
</evidence>
<evidence type="ECO:0000313" key="3">
    <source>
        <dbReference type="EMBL" id="SFJ74732.1"/>
    </source>
</evidence>
<dbReference type="Proteomes" id="UP000198919">
    <property type="component" value="Unassembled WGS sequence"/>
</dbReference>
<dbReference type="PANTHER" id="PTHR12526:SF630">
    <property type="entry name" value="GLYCOSYLTRANSFERASE"/>
    <property type="match status" value="1"/>
</dbReference>
<dbReference type="GO" id="GO:0016757">
    <property type="term" value="F:glycosyltransferase activity"/>
    <property type="evidence" value="ECO:0007669"/>
    <property type="project" value="InterPro"/>
</dbReference>
<evidence type="ECO:0000313" key="2">
    <source>
        <dbReference type="EMBL" id="PHM39585.1"/>
    </source>
</evidence>
<dbReference type="Gene3D" id="3.40.50.2000">
    <property type="entry name" value="Glycogen Phosphorylase B"/>
    <property type="match status" value="2"/>
</dbReference>
<reference evidence="3" key="1">
    <citation type="submission" date="2016-10" db="EMBL/GenBank/DDBJ databases">
        <authorList>
            <person name="de Groot N.N."/>
        </authorList>
    </citation>
    <scope>NUCLEOTIDE SEQUENCE [LARGE SCALE GENOMIC DNA]</scope>
    <source>
        <strain evidence="3">DSM 17908</strain>
    </source>
</reference>
<dbReference type="EMBL" id="FORG01000015">
    <property type="protein sequence ID" value="SFJ74732.1"/>
    <property type="molecule type" value="Genomic_DNA"/>
</dbReference>
<dbReference type="AlphaFoldDB" id="A0A1I3TVS1"/>
<dbReference type="Proteomes" id="UP000224607">
    <property type="component" value="Unassembled WGS sequence"/>
</dbReference>
<feature type="domain" description="Glycosyl transferase family 1" evidence="1">
    <location>
        <begin position="195"/>
        <end position="357"/>
    </location>
</feature>
<reference evidence="4" key="2">
    <citation type="submission" date="2016-10" db="EMBL/GenBank/DDBJ databases">
        <authorList>
            <person name="Varghese N."/>
            <person name="Submissions S."/>
        </authorList>
    </citation>
    <scope>NUCLEOTIDE SEQUENCE [LARGE SCALE GENOMIC DNA]</scope>
    <source>
        <strain evidence="4">DSM 17908</strain>
    </source>
</reference>
<sequence length="388" mass="45577">MKINNKDKIKVGLIVDEFFGAANTRFGGYGYLARNYIAKYLPNKELEIDVLLGKGKNHFSAEKHTVDNISLYKLPRRKWFARQWLKKKNYDIYFSVELTYDHVIENEPNKDKRLILWIQDPRPMYEWDEIFTVKLFPETSYYNQKIYDLVHDWYKQGRVKFISQAYCLNDKAKDLYKLDSNVDIEYIPNPIDIDESFDVTTHKKKDMIIFLGRIASVKRGWLFCEIAKKMPEYDFYVLGKIYRDDDKNHEIMADYKKINNLHFTGHLEGERKNAFLRDAKILVNTSIHEALPVSFLEALSFGTLLVSNRNPDDLTSKFGIHVGDVLGDGFDKIDLFVSAIRELMEDDTKREELAKQAVDYIKNNHNNDDFISKVHQIIKDEIANSQPK</sequence>
<keyword evidence="3" id="KW-0808">Transferase</keyword>
<reference evidence="2 5" key="3">
    <citation type="journal article" date="2017" name="Nat. Microbiol.">
        <title>Natural product diversity associated with the nematode symbionts Photorhabdus and Xenorhabdus.</title>
        <authorList>
            <person name="Tobias N.J."/>
            <person name="Wolff H."/>
            <person name="Djahanschiri B."/>
            <person name="Grundmann F."/>
            <person name="Kronenwerth M."/>
            <person name="Shi Y.M."/>
            <person name="Simonyi S."/>
            <person name="Grun P."/>
            <person name="Shapiro-Ilan D."/>
            <person name="Pidot S.J."/>
            <person name="Stinear T.P."/>
            <person name="Ebersberger I."/>
            <person name="Bode H.B."/>
        </authorList>
    </citation>
    <scope>NUCLEOTIDE SEQUENCE [LARGE SCALE GENOMIC DNA]</scope>
    <source>
        <strain evidence="2 5">DSM 17908</strain>
    </source>
</reference>
<gene>
    <name evidence="3" type="ORF">SAMN05421680_11541</name>
    <name evidence="2" type="ORF">Xmau_02589</name>
</gene>
<dbReference type="EMBL" id="NITY01000009">
    <property type="protein sequence ID" value="PHM39585.1"/>
    <property type="molecule type" value="Genomic_DNA"/>
</dbReference>
<dbReference type="RefSeq" id="WP_092512072.1">
    <property type="nucleotide sequence ID" value="NZ_CAWNQB010000089.1"/>
</dbReference>
<keyword evidence="5" id="KW-1185">Reference proteome</keyword>